<gene>
    <name evidence="2" type="ORF">GCM10011383_36780</name>
</gene>
<keyword evidence="1" id="KW-0732">Signal</keyword>
<dbReference type="Proteomes" id="UP000632273">
    <property type="component" value="Unassembled WGS sequence"/>
</dbReference>
<dbReference type="EMBL" id="BMHT01000007">
    <property type="protein sequence ID" value="GGF21785.1"/>
    <property type="molecule type" value="Genomic_DNA"/>
</dbReference>
<proteinExistence type="predicted"/>
<comment type="caution">
    <text evidence="2">The sequence shown here is derived from an EMBL/GenBank/DDBJ whole genome shotgun (WGS) entry which is preliminary data.</text>
</comment>
<sequence length="400" mass="44181">MRLPITLLGTALCLTLSAHAQSIDPQKVTFDYVRLPLVPVPAGTHTFQPEVLLRYEDAVKQQKADHQTAVADAKTKAEQAKQEYKAQSFGAKALNRLVLDERKPGEAVIPPADYTAQVYDGKSLASTYVHVSGLQASQGSGDLHVTVSLDGFTQGPITPLAVQGSQVKVGGAALGDGVKHAYEVSYKSPMYVKVAAKDGTVLLDEMIEATNTYTVAKTEAFATEEGLNKYWRTNQNAFMRQLDENLLKSNMKLVTEYLDSKFGQRPVTRNTSIIVISDKKVNYDEYPQAYEKALMGYKMLADPSRATDAQKQIGEAIALWNKALAEANPKDKKARIDEKVMAATLFNAAEANVWLNNFDEAERLLARLKLLDISRYNELAKELSVVVQDQRTRYSANKKS</sequence>
<organism evidence="2 3">
    <name type="scientific">Hymenobacter cavernae</name>
    <dbReference type="NCBI Taxonomy" id="2044852"/>
    <lineage>
        <taxon>Bacteria</taxon>
        <taxon>Pseudomonadati</taxon>
        <taxon>Bacteroidota</taxon>
        <taxon>Cytophagia</taxon>
        <taxon>Cytophagales</taxon>
        <taxon>Hymenobacteraceae</taxon>
        <taxon>Hymenobacter</taxon>
    </lineage>
</organism>
<feature type="signal peptide" evidence="1">
    <location>
        <begin position="1"/>
        <end position="20"/>
    </location>
</feature>
<evidence type="ECO:0000256" key="1">
    <source>
        <dbReference type="SAM" id="SignalP"/>
    </source>
</evidence>
<keyword evidence="3" id="KW-1185">Reference proteome</keyword>
<feature type="chain" id="PRO_5045125431" evidence="1">
    <location>
        <begin position="21"/>
        <end position="400"/>
    </location>
</feature>
<protein>
    <submittedName>
        <fullName evidence="2">Uncharacterized protein</fullName>
    </submittedName>
</protein>
<dbReference type="RefSeq" id="WP_188815518.1">
    <property type="nucleotide sequence ID" value="NZ_BMHT01000007.1"/>
</dbReference>
<reference evidence="3" key="1">
    <citation type="journal article" date="2019" name="Int. J. Syst. Evol. Microbiol.">
        <title>The Global Catalogue of Microorganisms (GCM) 10K type strain sequencing project: providing services to taxonomists for standard genome sequencing and annotation.</title>
        <authorList>
            <consortium name="The Broad Institute Genomics Platform"/>
            <consortium name="The Broad Institute Genome Sequencing Center for Infectious Disease"/>
            <person name="Wu L."/>
            <person name="Ma J."/>
        </authorList>
    </citation>
    <scope>NUCLEOTIDE SEQUENCE [LARGE SCALE GENOMIC DNA]</scope>
    <source>
        <strain evidence="3">CGMCC 1.15197</strain>
    </source>
</reference>
<name>A0ABQ1ULP6_9BACT</name>
<evidence type="ECO:0000313" key="2">
    <source>
        <dbReference type="EMBL" id="GGF21785.1"/>
    </source>
</evidence>
<evidence type="ECO:0000313" key="3">
    <source>
        <dbReference type="Proteomes" id="UP000632273"/>
    </source>
</evidence>
<accession>A0ABQ1ULP6</accession>